<dbReference type="RefSeq" id="WP_345398552.1">
    <property type="nucleotide sequence ID" value="NZ_BAABLA010000028.1"/>
</dbReference>
<accession>A0ABW2BZ88</accession>
<dbReference type="InterPro" id="IPR050206">
    <property type="entry name" value="FtsK/SpoIIIE/SftA"/>
</dbReference>
<reference evidence="8" key="1">
    <citation type="journal article" date="2019" name="Int. J. Syst. Evol. Microbiol.">
        <title>The Global Catalogue of Microorganisms (GCM) 10K type strain sequencing project: providing services to taxonomists for standard genome sequencing and annotation.</title>
        <authorList>
            <consortium name="The Broad Institute Genomics Platform"/>
            <consortium name="The Broad Institute Genome Sequencing Center for Infectious Disease"/>
            <person name="Wu L."/>
            <person name="Ma J."/>
        </authorList>
    </citation>
    <scope>NUCLEOTIDE SEQUENCE [LARGE SCALE GENOMIC DNA]</scope>
    <source>
        <strain evidence="8">KCTC 32255</strain>
    </source>
</reference>
<evidence type="ECO:0000313" key="7">
    <source>
        <dbReference type="EMBL" id="MFC6868390.1"/>
    </source>
</evidence>
<keyword evidence="5" id="KW-1133">Transmembrane helix</keyword>
<dbReference type="EMBL" id="JBHSXX010000001">
    <property type="protein sequence ID" value="MFC6868390.1"/>
    <property type="molecule type" value="Genomic_DNA"/>
</dbReference>
<feature type="domain" description="FtsK" evidence="6">
    <location>
        <begin position="419"/>
        <end position="623"/>
    </location>
</feature>
<keyword evidence="2 3" id="KW-0067">ATP-binding</keyword>
<feature type="compositionally biased region" description="Acidic residues" evidence="4">
    <location>
        <begin position="109"/>
        <end position="123"/>
    </location>
</feature>
<dbReference type="SUPFAM" id="SSF52540">
    <property type="entry name" value="P-loop containing nucleoside triphosphate hydrolases"/>
    <property type="match status" value="1"/>
</dbReference>
<dbReference type="PANTHER" id="PTHR22683:SF41">
    <property type="entry name" value="DNA TRANSLOCASE FTSK"/>
    <property type="match status" value="1"/>
</dbReference>
<evidence type="ECO:0000313" key="8">
    <source>
        <dbReference type="Proteomes" id="UP001596337"/>
    </source>
</evidence>
<feature type="region of interest" description="Disordered" evidence="4">
    <location>
        <begin position="1"/>
        <end position="146"/>
    </location>
</feature>
<dbReference type="Proteomes" id="UP001596337">
    <property type="component" value="Unassembled WGS sequence"/>
</dbReference>
<organism evidence="7 8">
    <name type="scientific">Haloechinothrix salitolerans</name>
    <dbReference type="NCBI Taxonomy" id="926830"/>
    <lineage>
        <taxon>Bacteria</taxon>
        <taxon>Bacillati</taxon>
        <taxon>Actinomycetota</taxon>
        <taxon>Actinomycetes</taxon>
        <taxon>Pseudonocardiales</taxon>
        <taxon>Pseudonocardiaceae</taxon>
        <taxon>Haloechinothrix</taxon>
    </lineage>
</organism>
<comment type="caution">
    <text evidence="7">The sequence shown here is derived from an EMBL/GenBank/DDBJ whole genome shotgun (WGS) entry which is preliminary data.</text>
</comment>
<dbReference type="PANTHER" id="PTHR22683">
    <property type="entry name" value="SPORULATION PROTEIN RELATED"/>
    <property type="match status" value="1"/>
</dbReference>
<evidence type="ECO:0000256" key="1">
    <source>
        <dbReference type="ARBA" id="ARBA00022741"/>
    </source>
</evidence>
<feature type="compositionally biased region" description="Basic and acidic residues" evidence="4">
    <location>
        <begin position="1"/>
        <end position="17"/>
    </location>
</feature>
<feature type="transmembrane region" description="Helical" evidence="5">
    <location>
        <begin position="430"/>
        <end position="448"/>
    </location>
</feature>
<feature type="compositionally biased region" description="Low complexity" evidence="4">
    <location>
        <begin position="128"/>
        <end position="143"/>
    </location>
</feature>
<protein>
    <submittedName>
        <fullName evidence="7">FtsK/SpoIIIE domain-containing protein</fullName>
    </submittedName>
</protein>
<evidence type="ECO:0000259" key="6">
    <source>
        <dbReference type="PROSITE" id="PS50901"/>
    </source>
</evidence>
<keyword evidence="5" id="KW-0472">Membrane</keyword>
<feature type="transmembrane region" description="Helical" evidence="5">
    <location>
        <begin position="244"/>
        <end position="262"/>
    </location>
</feature>
<dbReference type="InterPro" id="IPR027417">
    <property type="entry name" value="P-loop_NTPase"/>
</dbReference>
<feature type="binding site" evidence="3">
    <location>
        <begin position="446"/>
        <end position="453"/>
    </location>
    <ligand>
        <name>ATP</name>
        <dbReference type="ChEBI" id="CHEBI:30616"/>
    </ligand>
</feature>
<dbReference type="InterPro" id="IPR002543">
    <property type="entry name" value="FtsK_dom"/>
</dbReference>
<keyword evidence="5" id="KW-0812">Transmembrane</keyword>
<feature type="transmembrane region" description="Helical" evidence="5">
    <location>
        <begin position="268"/>
        <end position="285"/>
    </location>
</feature>
<evidence type="ECO:0000256" key="5">
    <source>
        <dbReference type="SAM" id="Phobius"/>
    </source>
</evidence>
<keyword evidence="8" id="KW-1185">Reference proteome</keyword>
<evidence type="ECO:0000256" key="4">
    <source>
        <dbReference type="SAM" id="MobiDB-lite"/>
    </source>
</evidence>
<sequence>MSTQPEHPEYPVDEREGPASVNTPAEHTPEPDHEPSPAPGRDPERGASGERSPRDGEVSTERRDDGSLYVLRPDSAATPDDIPTMRPNPDTAPDTVPGTEVEPRVFDAEIVDDSTEPDDADDGEGAKSVPVDPPDSAVPAGPSGERHAVVPAWVRSREEIAQRTRWWVANLAHTGAYHAVRTPLYAGKLVAHSPRGTARTVAATYRWVFDTEGKPLRSEAVAARDPQHYLKLVQQRDAHVRKRLTVVMLALLALAGVGVLVWLSGDLLVQLATLAAAVAALGAAGRIPDKPVVGPAVVKQQVTKLTSDAVTAALGSLGLAAINQHLAKGKRIGFAAPITREGPGWRADVDLPLGVHVGDIMDRRKALASGLRRPLGCVWPEGDPSAHEGRLVLWVGDEDLSKAKPKPWPLAKHGSADLFQPVPFGFDQRGRLVTVVLMFANLLIGAMPGAGKTFALRVLVLAAALDASAQLRLYELKGSGDLSPFETIAHHYGSGPDDGTIENCLHSLREVHKDLERRAKTIANLPREVCPENKVTPELAARRSLGLFPLVVAIDECQELFAHPEFGKEAAELCTAIIKRGRALGVILILATQRPDKDSLPTGVSANVGIRFCLRVMGQTENDMVLGTSSYKNGIRATTFTAKDKGIGYLVGASDDPQIARSAYLDNQAAEKIVARAHALRQRAGTLTGHAAGETTEADRRAAVSLIADVAAVLRPGETKVWSETIVDRLAELRPEVYGEWATQDPRGKANQLAAALKPFGVDTMQVHGKLPDGRTANRRGVLADDIRNAAHRTRRTTETGGGEHPA</sequence>
<dbReference type="PROSITE" id="PS50901">
    <property type="entry name" value="FTSK"/>
    <property type="match status" value="1"/>
</dbReference>
<evidence type="ECO:0000256" key="2">
    <source>
        <dbReference type="ARBA" id="ARBA00022840"/>
    </source>
</evidence>
<dbReference type="Gene3D" id="3.40.50.300">
    <property type="entry name" value="P-loop containing nucleotide triphosphate hydrolases"/>
    <property type="match status" value="1"/>
</dbReference>
<dbReference type="Pfam" id="PF01580">
    <property type="entry name" value="FtsK_SpoIIIE"/>
    <property type="match status" value="1"/>
</dbReference>
<keyword evidence="1 3" id="KW-0547">Nucleotide-binding</keyword>
<feature type="compositionally biased region" description="Basic and acidic residues" evidence="4">
    <location>
        <begin position="27"/>
        <end position="66"/>
    </location>
</feature>
<proteinExistence type="predicted"/>
<gene>
    <name evidence="7" type="ORF">ACFQGD_14695</name>
</gene>
<evidence type="ECO:0000256" key="3">
    <source>
        <dbReference type="PROSITE-ProRule" id="PRU00289"/>
    </source>
</evidence>
<name>A0ABW2BZ88_9PSEU</name>